<gene>
    <name evidence="1" type="ORF">SAMN05216234_10458</name>
</gene>
<keyword evidence="2" id="KW-1185">Reference proteome</keyword>
<dbReference type="RefSeq" id="WP_092910788.1">
    <property type="nucleotide sequence ID" value="NZ_FOXB01000004.1"/>
</dbReference>
<reference evidence="1 2" key="1">
    <citation type="submission" date="2016-10" db="EMBL/GenBank/DDBJ databases">
        <authorList>
            <person name="de Groot N.N."/>
        </authorList>
    </citation>
    <scope>NUCLEOTIDE SEQUENCE [LARGE SCALE GENOMIC DNA]</scope>
    <source>
        <strain evidence="1 2">EP1-55-1</strain>
    </source>
</reference>
<protein>
    <submittedName>
        <fullName evidence="1">Uncharacterized protein</fullName>
    </submittedName>
</protein>
<evidence type="ECO:0000313" key="1">
    <source>
        <dbReference type="EMBL" id="SFP01789.1"/>
    </source>
</evidence>
<sequence>MNQTEIKKIVKSITIESVKDELLQLKELGKKYNLAIRGDNEKLIDELLDQSDLITQSIVKKITPTGFVAKELPNPVNSWEIMDIVFYDNYEILNSDINGEKAIFAVTITSCDEMSQAIRIKNKDLSYWEELK</sequence>
<dbReference type="EMBL" id="FOXB01000004">
    <property type="protein sequence ID" value="SFP01789.1"/>
    <property type="molecule type" value="Genomic_DNA"/>
</dbReference>
<dbReference type="Proteomes" id="UP000199227">
    <property type="component" value="Unassembled WGS sequence"/>
</dbReference>
<dbReference type="STRING" id="223786.SAMN05216234_10458"/>
<name>A0A1I5LWS9_9BACT</name>
<dbReference type="AlphaFoldDB" id="A0A1I5LWS9"/>
<organism evidence="1 2">
    <name type="scientific">Hydrogenimonas thermophila</name>
    <dbReference type="NCBI Taxonomy" id="223786"/>
    <lineage>
        <taxon>Bacteria</taxon>
        <taxon>Pseudomonadati</taxon>
        <taxon>Campylobacterota</taxon>
        <taxon>Epsilonproteobacteria</taxon>
        <taxon>Campylobacterales</taxon>
        <taxon>Hydrogenimonadaceae</taxon>
        <taxon>Hydrogenimonas</taxon>
    </lineage>
</organism>
<accession>A0A1I5LWS9</accession>
<evidence type="ECO:0000313" key="2">
    <source>
        <dbReference type="Proteomes" id="UP000199227"/>
    </source>
</evidence>
<proteinExistence type="predicted"/>